<protein>
    <submittedName>
        <fullName evidence="1">Uncharacterized protein</fullName>
    </submittedName>
</protein>
<comment type="caution">
    <text evidence="1">The sequence shown here is derived from an EMBL/GenBank/DDBJ whole genome shotgun (WGS) entry which is preliminary data.</text>
</comment>
<evidence type="ECO:0000313" key="1">
    <source>
        <dbReference type="EMBL" id="KAF0038053.1"/>
    </source>
</evidence>
<name>A0A6A4SVX0_SCOMX</name>
<evidence type="ECO:0000313" key="2">
    <source>
        <dbReference type="Proteomes" id="UP000438429"/>
    </source>
</evidence>
<gene>
    <name evidence="1" type="ORF">F2P81_010927</name>
</gene>
<reference evidence="1 2" key="1">
    <citation type="submission" date="2019-06" db="EMBL/GenBank/DDBJ databases">
        <title>Draft genomes of female and male turbot (Scophthalmus maximus).</title>
        <authorList>
            <person name="Xu H."/>
            <person name="Xu X.-W."/>
            <person name="Shao C."/>
            <person name="Chen S."/>
        </authorList>
    </citation>
    <scope>NUCLEOTIDE SEQUENCE [LARGE SCALE GENOMIC DNA]</scope>
    <source>
        <strain evidence="1">Ysfricsl-2016a</strain>
        <tissue evidence="1">Blood</tissue>
    </source>
</reference>
<dbReference type="EMBL" id="VEVO01000009">
    <property type="protein sequence ID" value="KAF0038053.1"/>
    <property type="molecule type" value="Genomic_DNA"/>
</dbReference>
<organism evidence="1 2">
    <name type="scientific">Scophthalmus maximus</name>
    <name type="common">Turbot</name>
    <name type="synonym">Psetta maxima</name>
    <dbReference type="NCBI Taxonomy" id="52904"/>
    <lineage>
        <taxon>Eukaryota</taxon>
        <taxon>Metazoa</taxon>
        <taxon>Chordata</taxon>
        <taxon>Craniata</taxon>
        <taxon>Vertebrata</taxon>
        <taxon>Euteleostomi</taxon>
        <taxon>Actinopterygii</taxon>
        <taxon>Neopterygii</taxon>
        <taxon>Teleostei</taxon>
        <taxon>Neoteleostei</taxon>
        <taxon>Acanthomorphata</taxon>
        <taxon>Carangaria</taxon>
        <taxon>Pleuronectiformes</taxon>
        <taxon>Pleuronectoidei</taxon>
        <taxon>Scophthalmidae</taxon>
        <taxon>Scophthalmus</taxon>
    </lineage>
</organism>
<accession>A0A6A4SVX0</accession>
<dbReference type="AlphaFoldDB" id="A0A6A4SVX0"/>
<dbReference type="Proteomes" id="UP000438429">
    <property type="component" value="Unassembled WGS sequence"/>
</dbReference>
<proteinExistence type="predicted"/>
<sequence length="112" mass="12574">MSNSARTWDFDKEGDWKEKCKIVKMMTVSQSHTSLWTQKDKQIDKQADKVQPRLEAAAITANIYLPHLCSAAIMLSPFCTRSHCPSVKLDHNLGTIHECAVCSPDPVKPHPV</sequence>